<dbReference type="EMBL" id="BDGJ01000161">
    <property type="protein sequence ID" value="GAW93532.1"/>
    <property type="molecule type" value="Genomic_DNA"/>
</dbReference>
<protein>
    <submittedName>
        <fullName evidence="2">Single-stranded DNA-binding protein</fullName>
    </submittedName>
</protein>
<reference evidence="3" key="1">
    <citation type="journal article" date="2017" name="Appl. Environ. Microbiol.">
        <title>Genomic analysis of Calderihabitans maritimus KKC1, a thermophilic hydrogenogenic carboxydotrophic bacterium isolated from marine sediment.</title>
        <authorList>
            <person name="Omae K."/>
            <person name="Yoneda Y."/>
            <person name="Fukuyama Y."/>
            <person name="Yoshida T."/>
            <person name="Sako Y."/>
        </authorList>
    </citation>
    <scope>NUCLEOTIDE SEQUENCE [LARGE SCALE GENOMIC DNA]</scope>
    <source>
        <strain evidence="3">KKC1</strain>
    </source>
</reference>
<evidence type="ECO:0000256" key="1">
    <source>
        <dbReference type="SAM" id="MobiDB-lite"/>
    </source>
</evidence>
<accession>A0A1Z5HVI2</accession>
<name>A0A1Z5HVI2_9FIRM</name>
<dbReference type="OrthoDB" id="2663654at2"/>
<dbReference type="GO" id="GO:0003677">
    <property type="term" value="F:DNA binding"/>
    <property type="evidence" value="ECO:0007669"/>
    <property type="project" value="UniProtKB-KW"/>
</dbReference>
<gene>
    <name evidence="2" type="ORF">KKC1_26630</name>
</gene>
<dbReference type="AlphaFoldDB" id="A0A1Z5HVI2"/>
<dbReference type="Proteomes" id="UP000197032">
    <property type="component" value="Unassembled WGS sequence"/>
</dbReference>
<feature type="compositionally biased region" description="Basic and acidic residues" evidence="1">
    <location>
        <begin position="29"/>
        <end position="38"/>
    </location>
</feature>
<keyword evidence="3" id="KW-1185">Reference proteome</keyword>
<dbReference type="RefSeq" id="WP_153802860.1">
    <property type="nucleotide sequence ID" value="NZ_BDGJ01000161.1"/>
</dbReference>
<proteinExistence type="predicted"/>
<evidence type="ECO:0000313" key="2">
    <source>
        <dbReference type="EMBL" id="GAW93532.1"/>
    </source>
</evidence>
<comment type="caution">
    <text evidence="2">The sequence shown here is derived from an EMBL/GenBank/DDBJ whole genome shotgun (WGS) entry which is preliminary data.</text>
</comment>
<keyword evidence="2" id="KW-0238">DNA-binding</keyword>
<organism evidence="2 3">
    <name type="scientific">Calderihabitans maritimus</name>
    <dbReference type="NCBI Taxonomy" id="1246530"/>
    <lineage>
        <taxon>Bacteria</taxon>
        <taxon>Bacillati</taxon>
        <taxon>Bacillota</taxon>
        <taxon>Clostridia</taxon>
        <taxon>Neomoorellales</taxon>
        <taxon>Calderihabitantaceae</taxon>
        <taxon>Calderihabitans</taxon>
    </lineage>
</organism>
<evidence type="ECO:0000313" key="3">
    <source>
        <dbReference type="Proteomes" id="UP000197032"/>
    </source>
</evidence>
<sequence length="47" mass="5232">MWRVDGWKDNALTRGGLPDKPGRAGNPCREARLNRQESAEGIVPWGL</sequence>
<feature type="region of interest" description="Disordered" evidence="1">
    <location>
        <begin position="1"/>
        <end position="47"/>
    </location>
</feature>